<evidence type="ECO:0000313" key="1">
    <source>
        <dbReference type="EMBL" id="KKK95007.1"/>
    </source>
</evidence>
<name>A0A0F8ZMG3_9ZZZZ</name>
<gene>
    <name evidence="1" type="ORF">LCGC14_2677170</name>
</gene>
<protein>
    <submittedName>
        <fullName evidence="1">Uncharacterized protein</fullName>
    </submittedName>
</protein>
<proteinExistence type="predicted"/>
<sequence>MNEETKLILEGIREILCLVGTPYQNNSFVRERLDNLTTRINQTLNPEETSLPDKTENALNSYQKKFGKKDKLKQKTKDALSEVEEKVEICEHCNITEINEEYPDGQNICGDCRGIIEVRDMEEDAKRGKRE</sequence>
<dbReference type="AlphaFoldDB" id="A0A0F8ZMG3"/>
<dbReference type="EMBL" id="LAZR01047100">
    <property type="protein sequence ID" value="KKK95007.1"/>
    <property type="molecule type" value="Genomic_DNA"/>
</dbReference>
<accession>A0A0F8ZMG3</accession>
<comment type="caution">
    <text evidence="1">The sequence shown here is derived from an EMBL/GenBank/DDBJ whole genome shotgun (WGS) entry which is preliminary data.</text>
</comment>
<organism evidence="1">
    <name type="scientific">marine sediment metagenome</name>
    <dbReference type="NCBI Taxonomy" id="412755"/>
    <lineage>
        <taxon>unclassified sequences</taxon>
        <taxon>metagenomes</taxon>
        <taxon>ecological metagenomes</taxon>
    </lineage>
</organism>
<reference evidence="1" key="1">
    <citation type="journal article" date="2015" name="Nature">
        <title>Complex archaea that bridge the gap between prokaryotes and eukaryotes.</title>
        <authorList>
            <person name="Spang A."/>
            <person name="Saw J.H."/>
            <person name="Jorgensen S.L."/>
            <person name="Zaremba-Niedzwiedzka K."/>
            <person name="Martijn J."/>
            <person name="Lind A.E."/>
            <person name="van Eijk R."/>
            <person name="Schleper C."/>
            <person name="Guy L."/>
            <person name="Ettema T.J."/>
        </authorList>
    </citation>
    <scope>NUCLEOTIDE SEQUENCE</scope>
</reference>